<dbReference type="SMART" id="SM00387">
    <property type="entry name" value="HATPase_c"/>
    <property type="match status" value="1"/>
</dbReference>
<feature type="transmembrane region" description="Helical" evidence="10">
    <location>
        <begin position="12"/>
        <end position="36"/>
    </location>
</feature>
<evidence type="ECO:0000256" key="1">
    <source>
        <dbReference type="ARBA" id="ARBA00000085"/>
    </source>
</evidence>
<dbReference type="OrthoDB" id="1931120at2"/>
<dbReference type="GO" id="GO:0000155">
    <property type="term" value="F:phosphorelay sensor kinase activity"/>
    <property type="evidence" value="ECO:0007669"/>
    <property type="project" value="InterPro"/>
</dbReference>
<evidence type="ECO:0000256" key="5">
    <source>
        <dbReference type="ARBA" id="ARBA00022679"/>
    </source>
</evidence>
<dbReference type="InterPro" id="IPR003594">
    <property type="entry name" value="HATPase_dom"/>
</dbReference>
<dbReference type="Pfam" id="PF00512">
    <property type="entry name" value="HisKA"/>
    <property type="match status" value="1"/>
</dbReference>
<dbReference type="InterPro" id="IPR036890">
    <property type="entry name" value="HATPase_C_sf"/>
</dbReference>
<evidence type="ECO:0000256" key="6">
    <source>
        <dbReference type="ARBA" id="ARBA00022741"/>
    </source>
</evidence>
<evidence type="ECO:0000256" key="7">
    <source>
        <dbReference type="ARBA" id="ARBA00022777"/>
    </source>
</evidence>
<keyword evidence="5" id="KW-0808">Transferase</keyword>
<dbReference type="PROSITE" id="PS50109">
    <property type="entry name" value="HIS_KIN"/>
    <property type="match status" value="1"/>
</dbReference>
<evidence type="ECO:0000256" key="2">
    <source>
        <dbReference type="ARBA" id="ARBA00004370"/>
    </source>
</evidence>
<dbReference type="SUPFAM" id="SSF55874">
    <property type="entry name" value="ATPase domain of HSP90 chaperone/DNA topoisomerase II/histidine kinase"/>
    <property type="match status" value="1"/>
</dbReference>
<dbReference type="GO" id="GO:0007234">
    <property type="term" value="P:osmosensory signaling via phosphorelay pathway"/>
    <property type="evidence" value="ECO:0007669"/>
    <property type="project" value="TreeGrafter"/>
</dbReference>
<evidence type="ECO:0000259" key="11">
    <source>
        <dbReference type="PROSITE" id="PS50109"/>
    </source>
</evidence>
<dbReference type="InterPro" id="IPR003661">
    <property type="entry name" value="HisK_dim/P_dom"/>
</dbReference>
<keyword evidence="4" id="KW-0597">Phosphoprotein</keyword>
<evidence type="ECO:0000256" key="8">
    <source>
        <dbReference type="ARBA" id="ARBA00022840"/>
    </source>
</evidence>
<comment type="subcellular location">
    <subcellularLocation>
        <location evidence="2">Membrane</location>
    </subcellularLocation>
</comment>
<dbReference type="InterPro" id="IPR050351">
    <property type="entry name" value="BphY/WalK/GraS-like"/>
</dbReference>
<dbReference type="EC" id="2.7.13.3" evidence="3"/>
<dbReference type="CDD" id="cd00082">
    <property type="entry name" value="HisKA"/>
    <property type="match status" value="1"/>
</dbReference>
<dbReference type="Pfam" id="PF02518">
    <property type="entry name" value="HATPase_c"/>
    <property type="match status" value="1"/>
</dbReference>
<dbReference type="PANTHER" id="PTHR42878:SF7">
    <property type="entry name" value="SENSOR HISTIDINE KINASE GLRK"/>
    <property type="match status" value="1"/>
</dbReference>
<keyword evidence="10" id="KW-0812">Transmembrane</keyword>
<dbReference type="Proteomes" id="UP000237749">
    <property type="component" value="Unassembled WGS sequence"/>
</dbReference>
<comment type="catalytic activity">
    <reaction evidence="1">
        <text>ATP + protein L-histidine = ADP + protein N-phospho-L-histidine.</text>
        <dbReference type="EC" id="2.7.13.3"/>
    </reaction>
</comment>
<gene>
    <name evidence="12" type="ORF">BXY41_101317</name>
</gene>
<keyword evidence="10" id="KW-1133">Transmembrane helix</keyword>
<dbReference type="Gene3D" id="1.10.287.130">
    <property type="match status" value="1"/>
</dbReference>
<name>A0A2S6HYM1_9FIRM</name>
<evidence type="ECO:0000313" key="12">
    <source>
        <dbReference type="EMBL" id="PPK83254.1"/>
    </source>
</evidence>
<dbReference type="GO" id="GO:0005524">
    <property type="term" value="F:ATP binding"/>
    <property type="evidence" value="ECO:0007669"/>
    <property type="project" value="UniProtKB-KW"/>
</dbReference>
<keyword evidence="9" id="KW-0902">Two-component regulatory system</keyword>
<dbReference type="InterPro" id="IPR005467">
    <property type="entry name" value="His_kinase_dom"/>
</dbReference>
<keyword evidence="13" id="KW-1185">Reference proteome</keyword>
<sequence>MRSVFRTIGKVLLLMIIPLVVYLLSVRVFMGLFLFLHKVCPLIGLANEENMRHTAIFLSAVLVASLFFIFVLRPVLYVIHWIQSLDGGNFNEPDSCFHGGNFLLSRWSRFLYRELLQQMYSLSNKLKQSEADQVALEKSRREWLAGITHDLKTPLTYIQGYASMISAQDYKWEDGEIIDFGRKIEEKSRHIKDLIDDLNLSFQSKDGKIIVHKTEVEVVGFIRNCVLDIANSQQFSDYMFSFDSDLDGLSMVIDTTLIQRALQNILINGIIHNPPETEINVSVGKQQNNLLIKVKDNGNGMDEETKSKLFDTYYRGTPTDRPTEGSGLGMSIAKQFIELHNGSIHAESTIGQGSFIFFELPILLN</sequence>
<keyword evidence="8" id="KW-0067">ATP-binding</keyword>
<dbReference type="PRINTS" id="PR00344">
    <property type="entry name" value="BCTRLSENSOR"/>
</dbReference>
<dbReference type="SUPFAM" id="SSF47384">
    <property type="entry name" value="Homodimeric domain of signal transducing histidine kinase"/>
    <property type="match status" value="1"/>
</dbReference>
<dbReference type="GO" id="GO:0000156">
    <property type="term" value="F:phosphorelay response regulator activity"/>
    <property type="evidence" value="ECO:0007669"/>
    <property type="project" value="TreeGrafter"/>
</dbReference>
<evidence type="ECO:0000256" key="9">
    <source>
        <dbReference type="ARBA" id="ARBA00023012"/>
    </source>
</evidence>
<protein>
    <recommendedName>
        <fullName evidence="3">histidine kinase</fullName>
        <ecNumber evidence="3">2.7.13.3</ecNumber>
    </recommendedName>
</protein>
<dbReference type="RefSeq" id="WP_104433871.1">
    <property type="nucleotide sequence ID" value="NZ_PTJA01000001.1"/>
</dbReference>
<dbReference type="InterPro" id="IPR036097">
    <property type="entry name" value="HisK_dim/P_sf"/>
</dbReference>
<evidence type="ECO:0000256" key="10">
    <source>
        <dbReference type="SAM" id="Phobius"/>
    </source>
</evidence>
<organism evidence="12 13">
    <name type="scientific">Lacrimispora xylanisolvens</name>
    <dbReference type="NCBI Taxonomy" id="384636"/>
    <lineage>
        <taxon>Bacteria</taxon>
        <taxon>Bacillati</taxon>
        <taxon>Bacillota</taxon>
        <taxon>Clostridia</taxon>
        <taxon>Lachnospirales</taxon>
        <taxon>Lachnospiraceae</taxon>
        <taxon>Lacrimispora</taxon>
    </lineage>
</organism>
<dbReference type="AlphaFoldDB" id="A0A2S6HYM1"/>
<dbReference type="SMART" id="SM00388">
    <property type="entry name" value="HisKA"/>
    <property type="match status" value="1"/>
</dbReference>
<dbReference type="InterPro" id="IPR004358">
    <property type="entry name" value="Sig_transdc_His_kin-like_C"/>
</dbReference>
<evidence type="ECO:0000256" key="3">
    <source>
        <dbReference type="ARBA" id="ARBA00012438"/>
    </source>
</evidence>
<proteinExistence type="predicted"/>
<comment type="caution">
    <text evidence="12">The sequence shown here is derived from an EMBL/GenBank/DDBJ whole genome shotgun (WGS) entry which is preliminary data.</text>
</comment>
<keyword evidence="6" id="KW-0547">Nucleotide-binding</keyword>
<dbReference type="PANTHER" id="PTHR42878">
    <property type="entry name" value="TWO-COMPONENT HISTIDINE KINASE"/>
    <property type="match status" value="1"/>
</dbReference>
<keyword evidence="7" id="KW-0418">Kinase</keyword>
<dbReference type="GO" id="GO:0030295">
    <property type="term" value="F:protein kinase activator activity"/>
    <property type="evidence" value="ECO:0007669"/>
    <property type="project" value="TreeGrafter"/>
</dbReference>
<evidence type="ECO:0000313" key="13">
    <source>
        <dbReference type="Proteomes" id="UP000237749"/>
    </source>
</evidence>
<feature type="domain" description="Histidine kinase" evidence="11">
    <location>
        <begin position="146"/>
        <end position="364"/>
    </location>
</feature>
<feature type="transmembrane region" description="Helical" evidence="10">
    <location>
        <begin position="56"/>
        <end position="79"/>
    </location>
</feature>
<reference evidence="12 13" key="1">
    <citation type="submission" date="2018-02" db="EMBL/GenBank/DDBJ databases">
        <title>Genomic Encyclopedia of Archaeal and Bacterial Type Strains, Phase II (KMG-II): from individual species to whole genera.</title>
        <authorList>
            <person name="Goeker M."/>
        </authorList>
    </citation>
    <scope>NUCLEOTIDE SEQUENCE [LARGE SCALE GENOMIC DNA]</scope>
    <source>
        <strain evidence="12 13">DSM 3808</strain>
    </source>
</reference>
<evidence type="ECO:0000256" key="4">
    <source>
        <dbReference type="ARBA" id="ARBA00022553"/>
    </source>
</evidence>
<dbReference type="Gene3D" id="3.30.565.10">
    <property type="entry name" value="Histidine kinase-like ATPase, C-terminal domain"/>
    <property type="match status" value="1"/>
</dbReference>
<keyword evidence="10" id="KW-0472">Membrane</keyword>
<dbReference type="EMBL" id="PTJA01000001">
    <property type="protein sequence ID" value="PPK83254.1"/>
    <property type="molecule type" value="Genomic_DNA"/>
</dbReference>
<accession>A0A2S6HYM1</accession>